<reference evidence="16" key="2">
    <citation type="journal article" date="2010" name="Science">
        <title>The genome of the Western clawed frog Xenopus tropicalis.</title>
        <authorList>
            <person name="Hellsten U."/>
            <person name="Harland R.M."/>
            <person name="Gilchrist M.J."/>
            <person name="Hendrix D."/>
            <person name="Jurka J."/>
            <person name="Kapitonov V."/>
            <person name="Ovcharenko I."/>
            <person name="Putnam N.H."/>
            <person name="Shu S."/>
            <person name="Taher L."/>
            <person name="Blitz I.L."/>
            <person name="Blumberg B."/>
            <person name="Dichmann D.S."/>
            <person name="Dubchak I."/>
            <person name="Amaya E."/>
            <person name="Detter J.C."/>
            <person name="Fletcher R."/>
            <person name="Gerhard D.S."/>
            <person name="Goodstein D."/>
            <person name="Graves T."/>
            <person name="Grigoriev I.V."/>
            <person name="Grimwood J."/>
            <person name="Kawashima T."/>
            <person name="Lindquist E."/>
            <person name="Lucas S.M."/>
            <person name="Mead P.E."/>
            <person name="Mitros T."/>
            <person name="Ogino H."/>
            <person name="Ohta Y."/>
            <person name="Poliakov A.V."/>
            <person name="Pollet N."/>
            <person name="Robert J."/>
            <person name="Salamov A."/>
            <person name="Sater A.K."/>
            <person name="Schmutz J."/>
            <person name="Terry A."/>
            <person name="Vize P.D."/>
            <person name="Warren W.C."/>
            <person name="Wells D."/>
            <person name="Wills A."/>
            <person name="Wilson R.K."/>
            <person name="Zimmerman L.B."/>
            <person name="Zorn A.M."/>
            <person name="Grainger R."/>
            <person name="Grammer T."/>
            <person name="Khokha M.K."/>
            <person name="Richardson P.M."/>
            <person name="Rokhsar D.S."/>
        </authorList>
    </citation>
    <scope>NUCLEOTIDE SEQUENCE [LARGE SCALE GENOMIC DNA]</scope>
    <source>
        <strain evidence="16">Nigerian</strain>
    </source>
</reference>
<dbReference type="GO" id="GO:0004843">
    <property type="term" value="F:cysteine-type deubiquitinase activity"/>
    <property type="evidence" value="ECO:0007669"/>
    <property type="project" value="UniProtKB-EC"/>
</dbReference>
<proteinExistence type="predicted"/>
<comment type="catalytic activity">
    <reaction evidence="1">
        <text>Thiol-dependent hydrolysis of ester, thioester, amide, peptide and isopeptide bonds formed by the C-terminal Gly of ubiquitin (a 76-residue protein attached to proteins as an intracellular targeting signal).</text>
        <dbReference type="EC" id="3.4.19.12"/>
    </reaction>
</comment>
<name>A0A1B8XWT2_XENTR</name>
<reference evidence="16" key="3">
    <citation type="submission" date="2016-05" db="EMBL/GenBank/DDBJ databases">
        <title>WGS assembly of Xenopus tropicalis.</title>
        <authorList>
            <person name="Sessions A."/>
            <person name="Jenkins J."/>
            <person name="Mitros T."/>
            <person name="Lyons J.T."/>
            <person name="Dichmann D.S."/>
            <person name="Robert J."/>
            <person name="Harland R.M."/>
            <person name="Rokhsar D.S."/>
        </authorList>
    </citation>
    <scope>NUCLEOTIDE SEQUENCE</scope>
    <source>
        <strain evidence="16">Nigerian</strain>
    </source>
</reference>
<dbReference type="PANTHER" id="PTHR12419:SF7">
    <property type="entry name" value="OTU DOMAIN-CONTAINING PROTEIN 3"/>
    <property type="match status" value="1"/>
</dbReference>
<sequence length="438" mass="49717">MSRKQSVRSRPGKKAELERKRDERAARRAMANERKNRAAENSDAEEFVSFANQLQVLGLRVREVPGDGNCLFRALGDQIEGHSRNHLRHRHETVEYMIKHRDDFEPFVEDDVPFDRHVANLAKSGTFAGNDAIVAFARNNQVNVVIHQLNNPLWHIRGSDKADSRELHIAYRYGEHYDSVRRINDNAEMPANLQTEMLSKDKANQRSRQKKPSVSDDRSELHDDAVQKVRNATGCASLEAESYDIDSAIHSILQIEELRLIDNDNYQDCAADASNCPYSSGSLHSNEYGESDCLGQEQKENSNLDVTERWTGNADPGLAEGASVDARSTTQEHKASKDQQKVRMAGPSVPCSSRPILTYPLTYRPTLTYTLTYRPTLTYPLTYRPILTYLSTHIQTHTDLSTHIQTHTDLSTHIQTHTDLSTHIQTHTRPIHSHTDPY</sequence>
<dbReference type="EMBL" id="KV460954">
    <property type="protein sequence ID" value="OCA15116.1"/>
    <property type="molecule type" value="Genomic_DNA"/>
</dbReference>
<evidence type="ECO:0000256" key="3">
    <source>
        <dbReference type="ARBA" id="ARBA00004496"/>
    </source>
</evidence>
<evidence type="ECO:0000256" key="7">
    <source>
        <dbReference type="ARBA" id="ARBA00022786"/>
    </source>
</evidence>
<dbReference type="AlphaFoldDB" id="A0A1B8XWT2"/>
<accession>A0A1B8XWT2</accession>
<evidence type="ECO:0000256" key="10">
    <source>
        <dbReference type="ARBA" id="ARBA00022990"/>
    </source>
</evidence>
<evidence type="ECO:0000256" key="2">
    <source>
        <dbReference type="ARBA" id="ARBA00004123"/>
    </source>
</evidence>
<keyword evidence="9" id="KW-0788">Thiol protease</keyword>
<comment type="function">
    <text evidence="12">Deubiquitinating enzyme that hydrolyzes 'Lys-6'- and 'Lys-11'-linked polyubiquitin. Also hydrolyzes heterotypic (mixed and branched) and homotypic chains. Important regulator of energy metabolism. Glucose and fatty acids trigger its nuclear translocation by CBP-dependent acetylation. In the nucleus, deubiquitinates and stabilizes the nuclear receptor PPARD regulating the expression of various genes involved in glucose and lipid metabolism and oxidative phosphorylation. Also acts as a negative regulator of the ribosome quality control (RQC) by mediating deubiquitination of 40S ribosomal proteins RPS10/eS10 and RPS20/uS10, thereby antagonizing ZNF598-mediated 40S ubiquitination.</text>
</comment>
<keyword evidence="11" id="KW-0539">Nucleus</keyword>
<keyword evidence="5" id="KW-0963">Cytoplasm</keyword>
<evidence type="ECO:0000256" key="11">
    <source>
        <dbReference type="ARBA" id="ARBA00023242"/>
    </source>
</evidence>
<evidence type="ECO:0000256" key="14">
    <source>
        <dbReference type="SAM" id="MobiDB-lite"/>
    </source>
</evidence>
<dbReference type="SUPFAM" id="SSF54001">
    <property type="entry name" value="Cysteine proteinases"/>
    <property type="match status" value="1"/>
</dbReference>
<feature type="region of interest" description="Disordered" evidence="14">
    <location>
        <begin position="197"/>
        <end position="222"/>
    </location>
</feature>
<protein>
    <recommendedName>
        <fullName evidence="13">OTU domain-containing protein 3</fullName>
        <ecNumber evidence="4">3.4.19.12</ecNumber>
    </recommendedName>
</protein>
<evidence type="ECO:0000256" key="1">
    <source>
        <dbReference type="ARBA" id="ARBA00000707"/>
    </source>
</evidence>
<dbReference type="PROSITE" id="PS50802">
    <property type="entry name" value="OTU"/>
    <property type="match status" value="1"/>
</dbReference>
<dbReference type="PANTHER" id="PTHR12419">
    <property type="entry name" value="OTU DOMAIN CONTAINING PROTEIN"/>
    <property type="match status" value="1"/>
</dbReference>
<feature type="region of interest" description="Disordered" evidence="14">
    <location>
        <begin position="1"/>
        <end position="44"/>
    </location>
</feature>
<keyword evidence="7" id="KW-0833">Ubl conjugation pathway</keyword>
<evidence type="ECO:0000313" key="16">
    <source>
        <dbReference type="EMBL" id="OCA15116.1"/>
    </source>
</evidence>
<dbReference type="InterPro" id="IPR050704">
    <property type="entry name" value="Peptidase_C85-like"/>
</dbReference>
<evidence type="ECO:0000256" key="4">
    <source>
        <dbReference type="ARBA" id="ARBA00012759"/>
    </source>
</evidence>
<feature type="compositionally biased region" description="Basic and acidic residues" evidence="14">
    <location>
        <begin position="330"/>
        <end position="340"/>
    </location>
</feature>
<feature type="compositionally biased region" description="Basic and acidic residues" evidence="14">
    <location>
        <begin position="213"/>
        <end position="222"/>
    </location>
</feature>
<keyword evidence="6" id="KW-0645">Protease</keyword>
<reference evidence="16" key="1">
    <citation type="submission" date="2009-11" db="EMBL/GenBank/DDBJ databases">
        <authorList>
            <consortium name="US DOE Joint Genome Institute (JGI-PGF)"/>
            <person name="Ottilar R."/>
            <person name="Schmutz J."/>
            <person name="Salamov A."/>
            <person name="Cheng J.F."/>
            <person name="Lucas S."/>
            <person name="Pitluck S."/>
            <person name="Gundlach H."/>
            <person name="Guo Y."/>
            <person name="Haberer G."/>
            <person name="Nasrallah J."/>
            <person name="Mayer K.F.X."/>
            <person name="van de Peer Y."/>
            <person name="Weigel D."/>
            <person name="Grigoriev I.V."/>
        </authorList>
    </citation>
    <scope>NUCLEOTIDE SEQUENCE</scope>
    <source>
        <strain evidence="16">Nigerian</strain>
    </source>
</reference>
<dbReference type="EC" id="3.4.19.12" evidence="4"/>
<keyword evidence="10" id="KW-0007">Acetylation</keyword>
<dbReference type="GO" id="GO:0005634">
    <property type="term" value="C:nucleus"/>
    <property type="evidence" value="ECO:0007669"/>
    <property type="project" value="UniProtKB-SubCell"/>
</dbReference>
<keyword evidence="8" id="KW-0378">Hydrolase</keyword>
<evidence type="ECO:0000256" key="8">
    <source>
        <dbReference type="ARBA" id="ARBA00022801"/>
    </source>
</evidence>
<dbReference type="InterPro" id="IPR038765">
    <property type="entry name" value="Papain-like_cys_pep_sf"/>
</dbReference>
<evidence type="ECO:0000256" key="9">
    <source>
        <dbReference type="ARBA" id="ARBA00022807"/>
    </source>
</evidence>
<dbReference type="InterPro" id="IPR003323">
    <property type="entry name" value="OTU_dom"/>
</dbReference>
<feature type="compositionally biased region" description="Basic residues" evidence="14">
    <location>
        <begin position="1"/>
        <end position="12"/>
    </location>
</feature>
<dbReference type="GO" id="GO:0005737">
    <property type="term" value="C:cytoplasm"/>
    <property type="evidence" value="ECO:0007669"/>
    <property type="project" value="UniProtKB-SubCell"/>
</dbReference>
<evidence type="ECO:0000256" key="5">
    <source>
        <dbReference type="ARBA" id="ARBA00022490"/>
    </source>
</evidence>
<feature type="compositionally biased region" description="Basic and acidic residues" evidence="14">
    <location>
        <begin position="13"/>
        <end position="40"/>
    </location>
</feature>
<evidence type="ECO:0000259" key="15">
    <source>
        <dbReference type="PROSITE" id="PS50802"/>
    </source>
</evidence>
<organism evidence="16">
    <name type="scientific">Xenopus tropicalis</name>
    <name type="common">Western clawed frog</name>
    <name type="synonym">Silurana tropicalis</name>
    <dbReference type="NCBI Taxonomy" id="8364"/>
    <lineage>
        <taxon>Eukaryota</taxon>
        <taxon>Metazoa</taxon>
        <taxon>Chordata</taxon>
        <taxon>Craniata</taxon>
        <taxon>Vertebrata</taxon>
        <taxon>Euteleostomi</taxon>
        <taxon>Amphibia</taxon>
        <taxon>Batrachia</taxon>
        <taxon>Anura</taxon>
        <taxon>Pipoidea</taxon>
        <taxon>Pipidae</taxon>
        <taxon>Xenopodinae</taxon>
        <taxon>Xenopus</taxon>
        <taxon>Silurana</taxon>
    </lineage>
</organism>
<dbReference type="CDD" id="cd22770">
    <property type="entry name" value="OTU_OTUD3"/>
    <property type="match status" value="1"/>
</dbReference>
<feature type="region of interest" description="Disordered" evidence="14">
    <location>
        <begin position="308"/>
        <end position="340"/>
    </location>
</feature>
<feature type="domain" description="OTU" evidence="15">
    <location>
        <begin position="59"/>
        <end position="183"/>
    </location>
</feature>
<gene>
    <name evidence="16" type="ORF">XENTR_v90030470mg</name>
</gene>
<dbReference type="Pfam" id="PF02338">
    <property type="entry name" value="OTU"/>
    <property type="match status" value="1"/>
</dbReference>
<evidence type="ECO:0000256" key="12">
    <source>
        <dbReference type="ARBA" id="ARBA00059041"/>
    </source>
</evidence>
<comment type="subcellular location">
    <subcellularLocation>
        <location evidence="3">Cytoplasm</location>
    </subcellularLocation>
    <subcellularLocation>
        <location evidence="2">Nucleus</location>
    </subcellularLocation>
</comment>
<dbReference type="FunFam" id="3.90.70.80:FF:000005">
    <property type="entry name" value="OTU domain-containing protein 3"/>
    <property type="match status" value="1"/>
</dbReference>
<dbReference type="Gene3D" id="3.90.70.80">
    <property type="match status" value="1"/>
</dbReference>
<dbReference type="GO" id="GO:0006508">
    <property type="term" value="P:proteolysis"/>
    <property type="evidence" value="ECO:0007669"/>
    <property type="project" value="UniProtKB-KW"/>
</dbReference>
<evidence type="ECO:0000256" key="6">
    <source>
        <dbReference type="ARBA" id="ARBA00022670"/>
    </source>
</evidence>
<evidence type="ECO:0000256" key="13">
    <source>
        <dbReference type="ARBA" id="ARBA00074859"/>
    </source>
</evidence>